<accession>A0A8S4E4A3</accession>
<sequence length="197" mass="22858">MSDQLNEFSTKIIAKMQCLLEENMLQLKNVVLSEIKAIIKTFTQDLEELKHSFTFMSQEYEDLKKEVNAQKLTISTITKENLELQRTLLEHSHKINSFEQSLKSCNVEIQGVPEKRNENPQTIVKKLCETISEPMSDDDIVACRRVAKLNPSSRHIYARLSIENASFLLFCVIIKVTQTTSYTQNYLMLMAILYRFL</sequence>
<keyword evidence="1" id="KW-0175">Coiled coil</keyword>
<evidence type="ECO:0000256" key="1">
    <source>
        <dbReference type="SAM" id="Coils"/>
    </source>
</evidence>
<name>A0A8S4E4A3_PLUXY</name>
<protein>
    <submittedName>
        <fullName evidence="2">(diamondback moth) hypothetical protein</fullName>
    </submittedName>
</protein>
<dbReference type="AlphaFoldDB" id="A0A8S4E4A3"/>
<dbReference type="EMBL" id="CAJHNJ030000011">
    <property type="protein sequence ID" value="CAG9108961.1"/>
    <property type="molecule type" value="Genomic_DNA"/>
</dbReference>
<gene>
    <name evidence="2" type="ORF">PLXY2_LOCUS4234</name>
</gene>
<evidence type="ECO:0000313" key="3">
    <source>
        <dbReference type="Proteomes" id="UP000653454"/>
    </source>
</evidence>
<reference evidence="2" key="1">
    <citation type="submission" date="2020-11" db="EMBL/GenBank/DDBJ databases">
        <authorList>
            <person name="Whiteford S."/>
        </authorList>
    </citation>
    <scope>NUCLEOTIDE SEQUENCE</scope>
</reference>
<evidence type="ECO:0000313" key="2">
    <source>
        <dbReference type="EMBL" id="CAG9108961.1"/>
    </source>
</evidence>
<keyword evidence="3" id="KW-1185">Reference proteome</keyword>
<feature type="coiled-coil region" evidence="1">
    <location>
        <begin position="46"/>
        <end position="80"/>
    </location>
</feature>
<dbReference type="Proteomes" id="UP000653454">
    <property type="component" value="Unassembled WGS sequence"/>
</dbReference>
<comment type="caution">
    <text evidence="2">The sequence shown here is derived from an EMBL/GenBank/DDBJ whole genome shotgun (WGS) entry which is preliminary data.</text>
</comment>
<organism evidence="2 3">
    <name type="scientific">Plutella xylostella</name>
    <name type="common">Diamondback moth</name>
    <name type="synonym">Plutella maculipennis</name>
    <dbReference type="NCBI Taxonomy" id="51655"/>
    <lineage>
        <taxon>Eukaryota</taxon>
        <taxon>Metazoa</taxon>
        <taxon>Ecdysozoa</taxon>
        <taxon>Arthropoda</taxon>
        <taxon>Hexapoda</taxon>
        <taxon>Insecta</taxon>
        <taxon>Pterygota</taxon>
        <taxon>Neoptera</taxon>
        <taxon>Endopterygota</taxon>
        <taxon>Lepidoptera</taxon>
        <taxon>Glossata</taxon>
        <taxon>Ditrysia</taxon>
        <taxon>Yponomeutoidea</taxon>
        <taxon>Plutellidae</taxon>
        <taxon>Plutella</taxon>
    </lineage>
</organism>
<proteinExistence type="predicted"/>
<dbReference type="Gene3D" id="1.20.5.300">
    <property type="match status" value="1"/>
</dbReference>